<proteinExistence type="inferred from homology"/>
<evidence type="ECO:0000256" key="5">
    <source>
        <dbReference type="HAMAP-Rule" id="MF_01328"/>
    </source>
</evidence>
<dbReference type="GO" id="GO:0019843">
    <property type="term" value="F:rRNA binding"/>
    <property type="evidence" value="ECO:0007669"/>
    <property type="project" value="UniProtKB-UniRule"/>
</dbReference>
<dbReference type="InterPro" id="IPR002136">
    <property type="entry name" value="Ribosomal_uL4"/>
</dbReference>
<dbReference type="GO" id="GO:0006412">
    <property type="term" value="P:translation"/>
    <property type="evidence" value="ECO:0007669"/>
    <property type="project" value="UniProtKB-UniRule"/>
</dbReference>
<protein>
    <recommendedName>
        <fullName evidence="4 5">Large ribosomal subunit protein uL4</fullName>
    </recommendedName>
</protein>
<dbReference type="Gene3D" id="3.40.1370.10">
    <property type="match status" value="1"/>
</dbReference>
<evidence type="ECO:0000256" key="3">
    <source>
        <dbReference type="ARBA" id="ARBA00023274"/>
    </source>
</evidence>
<organism evidence="7 8">
    <name type="scientific">Ostreibacterium oceani</name>
    <dbReference type="NCBI Taxonomy" id="2654998"/>
    <lineage>
        <taxon>Bacteria</taxon>
        <taxon>Pseudomonadati</taxon>
        <taxon>Pseudomonadota</taxon>
        <taxon>Gammaproteobacteria</taxon>
        <taxon>Cardiobacteriales</taxon>
        <taxon>Ostreibacteriaceae</taxon>
        <taxon>Ostreibacterium</taxon>
    </lineage>
</organism>
<dbReference type="FunCoup" id="A0A6N7EWH3">
    <property type="interactions" value="626"/>
</dbReference>
<dbReference type="SUPFAM" id="SSF52166">
    <property type="entry name" value="Ribosomal protein L4"/>
    <property type="match status" value="1"/>
</dbReference>
<evidence type="ECO:0000256" key="4">
    <source>
        <dbReference type="ARBA" id="ARBA00035244"/>
    </source>
</evidence>
<evidence type="ECO:0000256" key="1">
    <source>
        <dbReference type="ARBA" id="ARBA00010528"/>
    </source>
</evidence>
<feature type="region of interest" description="Disordered" evidence="6">
    <location>
        <begin position="45"/>
        <end position="78"/>
    </location>
</feature>
<evidence type="ECO:0000256" key="2">
    <source>
        <dbReference type="ARBA" id="ARBA00022980"/>
    </source>
</evidence>
<dbReference type="InterPro" id="IPR023574">
    <property type="entry name" value="Ribosomal_uL4_dom_sf"/>
</dbReference>
<dbReference type="GO" id="GO:0003735">
    <property type="term" value="F:structural constituent of ribosome"/>
    <property type="evidence" value="ECO:0007669"/>
    <property type="project" value="InterPro"/>
</dbReference>
<dbReference type="GO" id="GO:1990904">
    <property type="term" value="C:ribonucleoprotein complex"/>
    <property type="evidence" value="ECO:0007669"/>
    <property type="project" value="UniProtKB-KW"/>
</dbReference>
<comment type="function">
    <text evidence="5">One of the primary rRNA binding proteins, this protein initially binds near the 5'-end of the 23S rRNA. It is important during the early stages of 50S assembly. It makes multiple contacts with different domains of the 23S rRNA in the assembled 50S subunit and ribosome.</text>
</comment>
<name>A0A6N7EWH3_9GAMM</name>
<gene>
    <name evidence="5 7" type="primary">rplD</name>
    <name evidence="7" type="ORF">GCU85_03315</name>
</gene>
<sequence length="204" mass="22625">MQVELKNINGRSGTVDLSDSVFAVDYNENLVHQIVVAYQAAGRQGTKGQKSRSDVSGGGAKPWRQKGTGRARAGTSRSPIWRKGGVTFAAVNRDYSQKVNKKMYRAAMRAIFSELLRSDRLVIADGLAVEQPKTKKFLETFQDYQGKLLLLIDEEVNVDTYLSSRNVPKVNMTDVVAIDPVSLIRHDLVVVSEAAVKKIEEWLA</sequence>
<keyword evidence="5" id="KW-0699">rRNA-binding</keyword>
<dbReference type="HAMAP" id="MF_01328_B">
    <property type="entry name" value="Ribosomal_uL4_B"/>
    <property type="match status" value="1"/>
</dbReference>
<comment type="similarity">
    <text evidence="1 5">Belongs to the universal ribosomal protein uL4 family.</text>
</comment>
<dbReference type="AlphaFoldDB" id="A0A6N7EWH3"/>
<dbReference type="GO" id="GO:0005840">
    <property type="term" value="C:ribosome"/>
    <property type="evidence" value="ECO:0007669"/>
    <property type="project" value="UniProtKB-KW"/>
</dbReference>
<dbReference type="Pfam" id="PF00573">
    <property type="entry name" value="Ribosomal_L4"/>
    <property type="match status" value="1"/>
</dbReference>
<evidence type="ECO:0000313" key="7">
    <source>
        <dbReference type="EMBL" id="MPV85769.1"/>
    </source>
</evidence>
<dbReference type="PANTHER" id="PTHR10746:SF6">
    <property type="entry name" value="LARGE RIBOSOMAL SUBUNIT PROTEIN UL4M"/>
    <property type="match status" value="1"/>
</dbReference>
<dbReference type="RefSeq" id="WP_152809320.1">
    <property type="nucleotide sequence ID" value="NZ_WHNW01000002.1"/>
</dbReference>
<dbReference type="EMBL" id="WHNW01000002">
    <property type="protein sequence ID" value="MPV85769.1"/>
    <property type="molecule type" value="Genomic_DNA"/>
</dbReference>
<dbReference type="InParanoid" id="A0A6N7EWH3"/>
<keyword evidence="3 5" id="KW-0687">Ribonucleoprotein</keyword>
<comment type="function">
    <text evidence="5">Forms part of the polypeptide exit tunnel.</text>
</comment>
<reference evidence="7 8" key="1">
    <citation type="submission" date="2019-10" db="EMBL/GenBank/DDBJ databases">
        <title>Cardiobacteriales fam. a chemoheterotrophic member of the order Cardiobacteriales, and proposal of Cardiobacteriales fam. nov.</title>
        <authorList>
            <person name="Wang C."/>
        </authorList>
    </citation>
    <scope>NUCLEOTIDE SEQUENCE [LARGE SCALE GENOMIC DNA]</scope>
    <source>
        <strain evidence="7 8">ML27</strain>
    </source>
</reference>
<accession>A0A6N7EWH3</accession>
<evidence type="ECO:0000256" key="6">
    <source>
        <dbReference type="SAM" id="MobiDB-lite"/>
    </source>
</evidence>
<comment type="subunit">
    <text evidence="5">Part of the 50S ribosomal subunit.</text>
</comment>
<keyword evidence="8" id="KW-1185">Reference proteome</keyword>
<dbReference type="PANTHER" id="PTHR10746">
    <property type="entry name" value="50S RIBOSOMAL PROTEIN L4"/>
    <property type="match status" value="1"/>
</dbReference>
<dbReference type="Proteomes" id="UP000471298">
    <property type="component" value="Unassembled WGS sequence"/>
</dbReference>
<evidence type="ECO:0000313" key="8">
    <source>
        <dbReference type="Proteomes" id="UP000471298"/>
    </source>
</evidence>
<keyword evidence="5" id="KW-0694">RNA-binding</keyword>
<dbReference type="NCBIfam" id="TIGR03953">
    <property type="entry name" value="rplD_bact"/>
    <property type="match status" value="1"/>
</dbReference>
<dbReference type="InterPro" id="IPR013005">
    <property type="entry name" value="Ribosomal_uL4-like"/>
</dbReference>
<keyword evidence="2 5" id="KW-0689">Ribosomal protein</keyword>
<comment type="caution">
    <text evidence="7">The sequence shown here is derived from an EMBL/GenBank/DDBJ whole genome shotgun (WGS) entry which is preliminary data.</text>
</comment>